<feature type="compositionally biased region" description="Basic and acidic residues" evidence="1">
    <location>
        <begin position="97"/>
        <end position="108"/>
    </location>
</feature>
<feature type="compositionally biased region" description="Polar residues" evidence="1">
    <location>
        <begin position="46"/>
        <end position="55"/>
    </location>
</feature>
<feature type="transmembrane region" description="Helical" evidence="2">
    <location>
        <begin position="313"/>
        <end position="331"/>
    </location>
</feature>
<keyword evidence="5" id="KW-1185">Reference proteome</keyword>
<evidence type="ECO:0000313" key="5">
    <source>
        <dbReference type="Proteomes" id="UP000193560"/>
    </source>
</evidence>
<comment type="caution">
    <text evidence="4">The sequence shown here is derived from an EMBL/GenBank/DDBJ whole genome shotgun (WGS) entry which is preliminary data.</text>
</comment>
<feature type="region of interest" description="Disordered" evidence="1">
    <location>
        <begin position="27"/>
        <end position="59"/>
    </location>
</feature>
<dbReference type="InterPro" id="IPR040202">
    <property type="entry name" value="Brl1/Brr6"/>
</dbReference>
<feature type="compositionally biased region" description="Polar residues" evidence="1">
    <location>
        <begin position="27"/>
        <end position="37"/>
    </location>
</feature>
<feature type="compositionally biased region" description="Low complexity" evidence="1">
    <location>
        <begin position="144"/>
        <end position="157"/>
    </location>
</feature>
<dbReference type="AlphaFoldDB" id="A0A1X2IZB1"/>
<dbReference type="SMART" id="SM01042">
    <property type="entry name" value="Brr6_like_C_C"/>
    <property type="match status" value="1"/>
</dbReference>
<accession>A0A1X2IZB1</accession>
<evidence type="ECO:0000256" key="1">
    <source>
        <dbReference type="SAM" id="MobiDB-lite"/>
    </source>
</evidence>
<dbReference type="PANTHER" id="PTHR28136:SF1">
    <property type="entry name" value="NUCLEUS EXPORT PROTEIN BRL1"/>
    <property type="match status" value="1"/>
</dbReference>
<dbReference type="OrthoDB" id="5961at2759"/>
<proteinExistence type="predicted"/>
<feature type="domain" description="Brl1/Brr6" evidence="3">
    <location>
        <begin position="209"/>
        <end position="340"/>
    </location>
</feature>
<dbReference type="Proteomes" id="UP000193560">
    <property type="component" value="Unassembled WGS sequence"/>
</dbReference>
<dbReference type="Pfam" id="PF10104">
    <property type="entry name" value="Brr6_like_C_C"/>
    <property type="match status" value="1"/>
</dbReference>
<evidence type="ECO:0000313" key="4">
    <source>
        <dbReference type="EMBL" id="ORZ24638.1"/>
    </source>
</evidence>
<feature type="region of interest" description="Disordered" evidence="1">
    <location>
        <begin position="340"/>
        <end position="371"/>
    </location>
</feature>
<name>A0A1X2IZB1_9FUNG</name>
<gene>
    <name evidence="4" type="ORF">BCR42DRAFT_403355</name>
</gene>
<dbReference type="GO" id="GO:0031965">
    <property type="term" value="C:nuclear membrane"/>
    <property type="evidence" value="ECO:0007669"/>
    <property type="project" value="InterPro"/>
</dbReference>
<keyword evidence="2" id="KW-1133">Transmembrane helix</keyword>
<keyword evidence="2" id="KW-0472">Membrane</keyword>
<dbReference type="InterPro" id="IPR018767">
    <property type="entry name" value="Brl1/Brr6_dom"/>
</dbReference>
<reference evidence="4 5" key="1">
    <citation type="submission" date="2016-07" db="EMBL/GenBank/DDBJ databases">
        <title>Pervasive Adenine N6-methylation of Active Genes in Fungi.</title>
        <authorList>
            <consortium name="DOE Joint Genome Institute"/>
            <person name="Mondo S.J."/>
            <person name="Dannebaum R.O."/>
            <person name="Kuo R.C."/>
            <person name="Labutti K."/>
            <person name="Haridas S."/>
            <person name="Kuo A."/>
            <person name="Salamov A."/>
            <person name="Ahrendt S.R."/>
            <person name="Lipzen A."/>
            <person name="Sullivan W."/>
            <person name="Andreopoulos W.B."/>
            <person name="Clum A."/>
            <person name="Lindquist E."/>
            <person name="Daum C."/>
            <person name="Ramamoorthy G.K."/>
            <person name="Gryganskyi A."/>
            <person name="Culley D."/>
            <person name="Magnuson J.K."/>
            <person name="James T.Y."/>
            <person name="O'Malley M.A."/>
            <person name="Stajich J.E."/>
            <person name="Spatafora J.W."/>
            <person name="Visel A."/>
            <person name="Grigoriev I.V."/>
        </authorList>
    </citation>
    <scope>NUCLEOTIDE SEQUENCE [LARGE SCALE GENOMIC DNA]</scope>
    <source>
        <strain evidence="4 5">NRRL 1336</strain>
    </source>
</reference>
<dbReference type="EMBL" id="MCGE01000002">
    <property type="protein sequence ID" value="ORZ24638.1"/>
    <property type="molecule type" value="Genomic_DNA"/>
</dbReference>
<sequence>MAYYQRTSEGPMEFEYEHAPILSFNSFISNKNDSPPSLDSPRNEPATPQASTPETSDLFLPKNYFNTNVHTTLDQNMSAQLGGISLKEGVDTTKASLDGKEHDRKNVDNDQTPDTTAVVPYHRPGNLPSTPSLSASLEHEPNHNNDTNSSSSNNTKSASMLFNDEQHDNSSPANTIEQQHQAYYSHLYPTASFYHHDPVAHRKSLVNYIAGLLRIGCQLVLFSIGLYIGFRFIHALNEDVAAKIELYESEYMEKYFLCEQEYHRNQCQNNNRPAMVEPCREWLRCLYTPAWIGKTKVLAETFAEIANGFVDTISLKAMGFGLLIIITTLWFSNQGKHTARQHQQGYHQPPPPPLPASYFAQHMTPSSHTHT</sequence>
<keyword evidence="2" id="KW-0812">Transmembrane</keyword>
<protein>
    <submittedName>
        <fullName evidence="4">Di-sulfide bridge nucleocytoplasmic transport domain-domain-containing protein</fullName>
    </submittedName>
</protein>
<feature type="region of interest" description="Disordered" evidence="1">
    <location>
        <begin position="96"/>
        <end position="157"/>
    </location>
</feature>
<organism evidence="4 5">
    <name type="scientific">Absidia repens</name>
    <dbReference type="NCBI Taxonomy" id="90262"/>
    <lineage>
        <taxon>Eukaryota</taxon>
        <taxon>Fungi</taxon>
        <taxon>Fungi incertae sedis</taxon>
        <taxon>Mucoromycota</taxon>
        <taxon>Mucoromycotina</taxon>
        <taxon>Mucoromycetes</taxon>
        <taxon>Mucorales</taxon>
        <taxon>Cunninghamellaceae</taxon>
        <taxon>Absidia</taxon>
    </lineage>
</organism>
<evidence type="ECO:0000256" key="2">
    <source>
        <dbReference type="SAM" id="Phobius"/>
    </source>
</evidence>
<feature type="transmembrane region" description="Helical" evidence="2">
    <location>
        <begin position="205"/>
        <end position="230"/>
    </location>
</feature>
<dbReference type="PANTHER" id="PTHR28136">
    <property type="entry name" value="NUCLEUS EXPORT PROTEIN BRR6"/>
    <property type="match status" value="1"/>
</dbReference>
<evidence type="ECO:0000259" key="3">
    <source>
        <dbReference type="SMART" id="SM01042"/>
    </source>
</evidence>
<dbReference type="GO" id="GO:0006998">
    <property type="term" value="P:nuclear envelope organization"/>
    <property type="evidence" value="ECO:0007669"/>
    <property type="project" value="InterPro"/>
</dbReference>
<dbReference type="GO" id="GO:0055088">
    <property type="term" value="P:lipid homeostasis"/>
    <property type="evidence" value="ECO:0007669"/>
    <property type="project" value="InterPro"/>
</dbReference>